<dbReference type="GO" id="GO:0033013">
    <property type="term" value="P:tetrapyrrole metabolic process"/>
    <property type="evidence" value="ECO:0007669"/>
    <property type="project" value="UniProtKB-ARBA"/>
</dbReference>
<feature type="transmembrane region" description="Helical" evidence="6">
    <location>
        <begin position="83"/>
        <end position="100"/>
    </location>
</feature>
<name>A0A4U3M673_9ACTN</name>
<sequence>MSEPPRTHWLRRWPGLVLALLAVLATAIDNRVISQNARPGLAEFQRPPFELPIWLHGPAFAFLSLTLALIAGLLWYEEARPFALWWWVAQLVAYFLWAPLSLGLRLHYLAAIDAAIFLVLQVVGFFVFWRDSKMAALLLLPFMVWTVYLTALSYEFGRLNT</sequence>
<dbReference type="GO" id="GO:0016020">
    <property type="term" value="C:membrane"/>
    <property type="evidence" value="ECO:0007669"/>
    <property type="project" value="UniProtKB-SubCell"/>
</dbReference>
<feature type="transmembrane region" description="Helical" evidence="6">
    <location>
        <begin position="136"/>
        <end position="154"/>
    </location>
</feature>
<dbReference type="InterPro" id="IPR004307">
    <property type="entry name" value="TspO_MBR"/>
</dbReference>
<comment type="subcellular location">
    <subcellularLocation>
        <location evidence="1">Membrane</location>
        <topology evidence="1">Multi-pass membrane protein</topology>
    </subcellularLocation>
</comment>
<dbReference type="RefSeq" id="WP_137250442.1">
    <property type="nucleotide sequence ID" value="NZ_SZQA01000035.1"/>
</dbReference>
<dbReference type="AlphaFoldDB" id="A0A4U3M673"/>
<dbReference type="PANTHER" id="PTHR10057:SF0">
    <property type="entry name" value="TRANSLOCATOR PROTEIN"/>
    <property type="match status" value="1"/>
</dbReference>
<gene>
    <name evidence="7" type="ORF">FDA94_30125</name>
</gene>
<keyword evidence="8" id="KW-1185">Reference proteome</keyword>
<evidence type="ECO:0000256" key="3">
    <source>
        <dbReference type="ARBA" id="ARBA00022692"/>
    </source>
</evidence>
<protein>
    <submittedName>
        <fullName evidence="7">Tryptophan-rich sensory protein</fullName>
    </submittedName>
</protein>
<evidence type="ECO:0000256" key="2">
    <source>
        <dbReference type="ARBA" id="ARBA00007524"/>
    </source>
</evidence>
<dbReference type="Pfam" id="PF03073">
    <property type="entry name" value="TspO_MBR"/>
    <property type="match status" value="1"/>
</dbReference>
<dbReference type="EMBL" id="SZQA01000035">
    <property type="protein sequence ID" value="TKK84395.1"/>
    <property type="molecule type" value="Genomic_DNA"/>
</dbReference>
<feature type="transmembrane region" description="Helical" evidence="6">
    <location>
        <begin position="53"/>
        <end position="76"/>
    </location>
</feature>
<keyword evidence="5 6" id="KW-0472">Membrane</keyword>
<keyword evidence="3 6" id="KW-0812">Transmembrane</keyword>
<reference evidence="7 8" key="1">
    <citation type="submission" date="2019-04" db="EMBL/GenBank/DDBJ databases">
        <title>Herbidospora sp. NEAU-GS14.nov., a novel actinomycete isolated from soil.</title>
        <authorList>
            <person name="Han L."/>
        </authorList>
    </citation>
    <scope>NUCLEOTIDE SEQUENCE [LARGE SCALE GENOMIC DNA]</scope>
    <source>
        <strain evidence="7 8">NEAU-GS14</strain>
    </source>
</reference>
<keyword evidence="4 6" id="KW-1133">Transmembrane helix</keyword>
<evidence type="ECO:0000313" key="8">
    <source>
        <dbReference type="Proteomes" id="UP000308705"/>
    </source>
</evidence>
<evidence type="ECO:0000313" key="7">
    <source>
        <dbReference type="EMBL" id="TKK84395.1"/>
    </source>
</evidence>
<evidence type="ECO:0000256" key="5">
    <source>
        <dbReference type="ARBA" id="ARBA00023136"/>
    </source>
</evidence>
<dbReference type="CDD" id="cd15904">
    <property type="entry name" value="TSPO_MBR"/>
    <property type="match status" value="1"/>
</dbReference>
<comment type="similarity">
    <text evidence="2">Belongs to the TspO/BZRP family.</text>
</comment>
<comment type="caution">
    <text evidence="7">The sequence shown here is derived from an EMBL/GenBank/DDBJ whole genome shotgun (WGS) entry which is preliminary data.</text>
</comment>
<dbReference type="PANTHER" id="PTHR10057">
    <property type="entry name" value="PERIPHERAL-TYPE BENZODIAZEPINE RECEPTOR"/>
    <property type="match status" value="1"/>
</dbReference>
<evidence type="ECO:0000256" key="4">
    <source>
        <dbReference type="ARBA" id="ARBA00022989"/>
    </source>
</evidence>
<dbReference type="Gene3D" id="1.20.1260.100">
    <property type="entry name" value="TspO/MBR protein"/>
    <property type="match status" value="1"/>
</dbReference>
<dbReference type="OrthoDB" id="3531693at2"/>
<proteinExistence type="inferred from homology"/>
<feature type="transmembrane region" description="Helical" evidence="6">
    <location>
        <begin position="106"/>
        <end position="129"/>
    </location>
</feature>
<evidence type="ECO:0000256" key="6">
    <source>
        <dbReference type="SAM" id="Phobius"/>
    </source>
</evidence>
<accession>A0A4U3M673</accession>
<dbReference type="InterPro" id="IPR038330">
    <property type="entry name" value="TspO/MBR-related_sf"/>
</dbReference>
<dbReference type="Proteomes" id="UP000308705">
    <property type="component" value="Unassembled WGS sequence"/>
</dbReference>
<organism evidence="7 8">
    <name type="scientific">Herbidospora galbida</name>
    <dbReference type="NCBI Taxonomy" id="2575442"/>
    <lineage>
        <taxon>Bacteria</taxon>
        <taxon>Bacillati</taxon>
        <taxon>Actinomycetota</taxon>
        <taxon>Actinomycetes</taxon>
        <taxon>Streptosporangiales</taxon>
        <taxon>Streptosporangiaceae</taxon>
        <taxon>Herbidospora</taxon>
    </lineage>
</organism>
<evidence type="ECO:0000256" key="1">
    <source>
        <dbReference type="ARBA" id="ARBA00004141"/>
    </source>
</evidence>